<protein>
    <recommendedName>
        <fullName evidence="3">LysM domain-containing protein</fullName>
    </recommendedName>
</protein>
<dbReference type="EMBL" id="BMFJ01000001">
    <property type="protein sequence ID" value="GGE21443.1"/>
    <property type="molecule type" value="Genomic_DNA"/>
</dbReference>
<feature type="region of interest" description="Disordered" evidence="1">
    <location>
        <begin position="358"/>
        <end position="381"/>
    </location>
</feature>
<dbReference type="SMART" id="SM00257">
    <property type="entry name" value="LysM"/>
    <property type="match status" value="1"/>
</dbReference>
<feature type="compositionally biased region" description="Polar residues" evidence="1">
    <location>
        <begin position="299"/>
        <end position="312"/>
    </location>
</feature>
<feature type="compositionally biased region" description="Low complexity" evidence="1">
    <location>
        <begin position="50"/>
        <end position="64"/>
    </location>
</feature>
<feature type="compositionally biased region" description="Gly residues" evidence="1">
    <location>
        <begin position="313"/>
        <end position="336"/>
    </location>
</feature>
<dbReference type="PANTHER" id="PTHR34700">
    <property type="entry name" value="POTASSIUM BINDING PROTEIN KBP"/>
    <property type="match status" value="1"/>
</dbReference>
<gene>
    <name evidence="4" type="ORF">GCM10011360_07590</name>
</gene>
<dbReference type="Proteomes" id="UP000612855">
    <property type="component" value="Unassembled WGS sequence"/>
</dbReference>
<feature type="region of interest" description="Disordered" evidence="1">
    <location>
        <begin position="197"/>
        <end position="336"/>
    </location>
</feature>
<dbReference type="InterPro" id="IPR018392">
    <property type="entry name" value="LysM"/>
</dbReference>
<feature type="region of interest" description="Disordered" evidence="1">
    <location>
        <begin position="50"/>
        <end position="105"/>
    </location>
</feature>
<evidence type="ECO:0000313" key="5">
    <source>
        <dbReference type="Proteomes" id="UP000612855"/>
    </source>
</evidence>
<keyword evidence="5" id="KW-1185">Reference proteome</keyword>
<comment type="caution">
    <text evidence="4">The sequence shown here is derived from an EMBL/GenBank/DDBJ whole genome shotgun (WGS) entry which is preliminary data.</text>
</comment>
<name>A0A917EDE6_9RHOB</name>
<sequence>MAGSVSGGTQGLAIGAVVTVAVVAVGAWLAGVFDPAAGIPKIDTSEISAGTSTGEATGDTTAAEPLAAGNASEQDSAAVTEAPANEAPVTEAPETETPAPDAPRFDIVRAEGDGSVLVAGVAAPGARIQVLVDGVPAGEETAGPDGKFVAFLDLAESAAPRVLSLLSGEAGAEVASAAEVILGPTVAAEGSAQGASGEQVATVAPGGDVTVPGGGGTTVGADSVENGSAETAAAGSDPAPSAAGVEGAAGTAADTRSGAGATVSADSARDKATGSAAALAANSASESEGAVPGSEASGPGTTVSADNATSQGNGDGSSGTGAGLAGAGGAASGDGVTGTGAAATTGSGVVFAGESGTGAGASGTVDTNTTAPGGTTTAGSATAVAGADTSGTDAPLSAGTGTSVAANGSADVAGTGGTENAAASAGTAGAGATDTVSAAQTGTAGTTTASSATPGTTGTDSAAAGSAPATGPTVTVSSDTTPPASGTSAPATPDQASGVTAPASPPAPTVLLSDSQGVRVLQGPGGRTEDVAIDAITYSGSGAVRLAGRGAEGGFVRLYLDDKAVGLSEIGADGAWDAELADVASGVYRLRVDEVAADGSVTSRVETPFKREAPEVVAGATTTALAGSVTVQPGSTLWAIARDRYGEGLLYVRVFEANRDLIRDPDLIYPGQVFALPDRE</sequence>
<dbReference type="AlphaFoldDB" id="A0A917EDE6"/>
<feature type="region of interest" description="Disordered" evidence="1">
    <location>
        <begin position="441"/>
        <end position="515"/>
    </location>
</feature>
<keyword evidence="2" id="KW-0472">Membrane</keyword>
<keyword evidence="2" id="KW-1133">Transmembrane helix</keyword>
<organism evidence="4 5">
    <name type="scientific">Primorskyibacter flagellatus</name>
    <dbReference type="NCBI Taxonomy" id="1387277"/>
    <lineage>
        <taxon>Bacteria</taxon>
        <taxon>Pseudomonadati</taxon>
        <taxon>Pseudomonadota</taxon>
        <taxon>Alphaproteobacteria</taxon>
        <taxon>Rhodobacterales</taxon>
        <taxon>Roseobacteraceae</taxon>
        <taxon>Primorskyibacter</taxon>
    </lineage>
</organism>
<feature type="compositionally biased region" description="Low complexity" evidence="1">
    <location>
        <begin position="441"/>
        <end position="502"/>
    </location>
</feature>
<dbReference type="PANTHER" id="PTHR34700:SF4">
    <property type="entry name" value="PHAGE-LIKE ELEMENT PBSX PROTEIN XKDP"/>
    <property type="match status" value="1"/>
</dbReference>
<dbReference type="Pfam" id="PF01476">
    <property type="entry name" value="LysM"/>
    <property type="match status" value="1"/>
</dbReference>
<feature type="compositionally biased region" description="Low complexity" evidence="1">
    <location>
        <begin position="362"/>
        <end position="381"/>
    </location>
</feature>
<feature type="domain" description="LysM" evidence="3">
    <location>
        <begin position="627"/>
        <end position="676"/>
    </location>
</feature>
<dbReference type="CDD" id="cd00118">
    <property type="entry name" value="LysM"/>
    <property type="match status" value="1"/>
</dbReference>
<evidence type="ECO:0000256" key="2">
    <source>
        <dbReference type="SAM" id="Phobius"/>
    </source>
</evidence>
<feature type="compositionally biased region" description="Low complexity" evidence="1">
    <location>
        <begin position="80"/>
        <end position="99"/>
    </location>
</feature>
<dbReference type="Gene3D" id="3.10.350.10">
    <property type="entry name" value="LysM domain"/>
    <property type="match status" value="1"/>
</dbReference>
<dbReference type="InterPro" id="IPR036779">
    <property type="entry name" value="LysM_dom_sf"/>
</dbReference>
<keyword evidence="2" id="KW-0812">Transmembrane</keyword>
<feature type="compositionally biased region" description="Low complexity" evidence="1">
    <location>
        <begin position="273"/>
        <end position="290"/>
    </location>
</feature>
<evidence type="ECO:0000313" key="4">
    <source>
        <dbReference type="EMBL" id="GGE21443.1"/>
    </source>
</evidence>
<dbReference type="RefSeq" id="WP_229737420.1">
    <property type="nucleotide sequence ID" value="NZ_BMFJ01000001.1"/>
</dbReference>
<feature type="compositionally biased region" description="Low complexity" evidence="1">
    <location>
        <begin position="232"/>
        <end position="253"/>
    </location>
</feature>
<evidence type="ECO:0000256" key="1">
    <source>
        <dbReference type="SAM" id="MobiDB-lite"/>
    </source>
</evidence>
<dbReference type="InterPro" id="IPR052196">
    <property type="entry name" value="Bact_Kbp"/>
</dbReference>
<dbReference type="PROSITE" id="PS51782">
    <property type="entry name" value="LYSM"/>
    <property type="match status" value="1"/>
</dbReference>
<proteinExistence type="predicted"/>
<feature type="transmembrane region" description="Helical" evidence="2">
    <location>
        <begin position="12"/>
        <end position="33"/>
    </location>
</feature>
<evidence type="ECO:0000259" key="3">
    <source>
        <dbReference type="PROSITE" id="PS51782"/>
    </source>
</evidence>
<accession>A0A917EDE6</accession>
<feature type="compositionally biased region" description="Low complexity" evidence="1">
    <location>
        <begin position="197"/>
        <end position="211"/>
    </location>
</feature>
<reference evidence="5" key="1">
    <citation type="journal article" date="2019" name="Int. J. Syst. Evol. Microbiol.">
        <title>The Global Catalogue of Microorganisms (GCM) 10K type strain sequencing project: providing services to taxonomists for standard genome sequencing and annotation.</title>
        <authorList>
            <consortium name="The Broad Institute Genomics Platform"/>
            <consortium name="The Broad Institute Genome Sequencing Center for Infectious Disease"/>
            <person name="Wu L."/>
            <person name="Ma J."/>
        </authorList>
    </citation>
    <scope>NUCLEOTIDE SEQUENCE [LARGE SCALE GENOMIC DNA]</scope>
    <source>
        <strain evidence="5">CGMCC 1.12664</strain>
    </source>
</reference>